<keyword evidence="4" id="KW-0324">Glycolysis</keyword>
<evidence type="ECO:0000313" key="9">
    <source>
        <dbReference type="Proteomes" id="UP001412067"/>
    </source>
</evidence>
<organism evidence="8 9">
    <name type="scientific">Platanthera guangdongensis</name>
    <dbReference type="NCBI Taxonomy" id="2320717"/>
    <lineage>
        <taxon>Eukaryota</taxon>
        <taxon>Viridiplantae</taxon>
        <taxon>Streptophyta</taxon>
        <taxon>Embryophyta</taxon>
        <taxon>Tracheophyta</taxon>
        <taxon>Spermatophyta</taxon>
        <taxon>Magnoliopsida</taxon>
        <taxon>Liliopsida</taxon>
        <taxon>Asparagales</taxon>
        <taxon>Orchidaceae</taxon>
        <taxon>Orchidoideae</taxon>
        <taxon>Orchideae</taxon>
        <taxon>Orchidinae</taxon>
        <taxon>Platanthera</taxon>
    </lineage>
</organism>
<feature type="domain" description="Enolase C-terminal TIM barrel" evidence="6">
    <location>
        <begin position="74"/>
        <end position="347"/>
    </location>
</feature>
<evidence type="ECO:0000256" key="4">
    <source>
        <dbReference type="ARBA" id="ARBA00023152"/>
    </source>
</evidence>
<keyword evidence="9" id="KW-1185">Reference proteome</keyword>
<dbReference type="Gene3D" id="3.30.390.10">
    <property type="entry name" value="Enolase-like, N-terminal domain"/>
    <property type="match status" value="1"/>
</dbReference>
<evidence type="ECO:0000256" key="2">
    <source>
        <dbReference type="ARBA" id="ARBA00009604"/>
    </source>
</evidence>
<dbReference type="Pfam" id="PF03952">
    <property type="entry name" value="Enolase_N"/>
    <property type="match status" value="1"/>
</dbReference>
<sequence length="349" mass="37660">MSVQEYLDKHMLARKIEDAVNAAVRAKTTDPVLFISNHMTKAVPSAITKIKARQILDSRGIPTVEVDLYTNKGMYRASAPSGTSTGMYGAIEVRDGDKGKFLGKCVSKAVKNINEKISETLIGMDPSLQSQIDQAMMDLDKTQNKAEVGANAMLAVSIAACRAGAAEKEVPLYKHIADLSGKGDPVLPVPAITVISGGNHADYPIVSVEQPFDKDDWEHTKLLTSLGICQVVGGDLLMSNPKRIDRAVQEGTCNALLLKVSQIGTITEAIEVVKQANDAQWGVLISHIIGETEDSFIADFSVGLATGQIKAGAPCRGERLTKYNQLLRIEEELGGQAVYAGENWRNPFH</sequence>
<dbReference type="EMBL" id="JBBWWR010000002">
    <property type="protein sequence ID" value="KAK8969851.1"/>
    <property type="molecule type" value="Genomic_DNA"/>
</dbReference>
<dbReference type="EC" id="4.2.1.11" evidence="3"/>
<comment type="caution">
    <text evidence="8">The sequence shown here is derived from an EMBL/GenBank/DDBJ whole genome shotgun (WGS) entry which is preliminary data.</text>
</comment>
<dbReference type="InterPro" id="IPR000941">
    <property type="entry name" value="Enolase"/>
</dbReference>
<dbReference type="SMART" id="SM01193">
    <property type="entry name" value="Enolase_N"/>
    <property type="match status" value="1"/>
</dbReference>
<evidence type="ECO:0000256" key="1">
    <source>
        <dbReference type="ARBA" id="ARBA00005031"/>
    </source>
</evidence>
<dbReference type="Gene3D" id="3.20.20.120">
    <property type="entry name" value="Enolase-like C-terminal domain"/>
    <property type="match status" value="2"/>
</dbReference>
<comment type="pathway">
    <text evidence="1">Carbohydrate degradation; glycolysis; pyruvate from D-glyceraldehyde 3-phosphate: step 4/5.</text>
</comment>
<dbReference type="Proteomes" id="UP001412067">
    <property type="component" value="Unassembled WGS sequence"/>
</dbReference>
<dbReference type="Pfam" id="PF00113">
    <property type="entry name" value="Enolase_C"/>
    <property type="match status" value="1"/>
</dbReference>
<dbReference type="InterPro" id="IPR020810">
    <property type="entry name" value="Enolase_C"/>
</dbReference>
<evidence type="ECO:0000256" key="3">
    <source>
        <dbReference type="ARBA" id="ARBA00012058"/>
    </source>
</evidence>
<dbReference type="SMART" id="SM01192">
    <property type="entry name" value="Enolase_C"/>
    <property type="match status" value="1"/>
</dbReference>
<dbReference type="PANTHER" id="PTHR11902:SF56">
    <property type="entry name" value="CYTOSOLIC ENOLASE 3"/>
    <property type="match status" value="1"/>
</dbReference>
<dbReference type="InterPro" id="IPR036849">
    <property type="entry name" value="Enolase-like_C_sf"/>
</dbReference>
<protein>
    <recommendedName>
        <fullName evidence="3">phosphopyruvate hydratase</fullName>
        <ecNumber evidence="3">4.2.1.11</ecNumber>
    </recommendedName>
</protein>
<dbReference type="SUPFAM" id="SSF51604">
    <property type="entry name" value="Enolase C-terminal domain-like"/>
    <property type="match status" value="1"/>
</dbReference>
<keyword evidence="5" id="KW-0456">Lyase</keyword>
<dbReference type="PRINTS" id="PR00148">
    <property type="entry name" value="ENOLASE"/>
</dbReference>
<accession>A0ABR2N0Y7</accession>
<dbReference type="CDD" id="cd22962">
    <property type="entry name" value="DD_AtENO3-like"/>
    <property type="match status" value="1"/>
</dbReference>
<gene>
    <name evidence="8" type="primary">ENO3</name>
    <name evidence="8" type="ORF">KSP40_PGU002322</name>
</gene>
<dbReference type="PANTHER" id="PTHR11902">
    <property type="entry name" value="ENOLASE"/>
    <property type="match status" value="1"/>
</dbReference>
<evidence type="ECO:0000259" key="7">
    <source>
        <dbReference type="SMART" id="SM01193"/>
    </source>
</evidence>
<name>A0ABR2N0Y7_9ASPA</name>
<evidence type="ECO:0000259" key="6">
    <source>
        <dbReference type="SMART" id="SM01192"/>
    </source>
</evidence>
<evidence type="ECO:0000313" key="8">
    <source>
        <dbReference type="EMBL" id="KAK8969851.1"/>
    </source>
</evidence>
<reference evidence="8 9" key="1">
    <citation type="journal article" date="2022" name="Nat. Plants">
        <title>Genomes of leafy and leafless Platanthera orchids illuminate the evolution of mycoheterotrophy.</title>
        <authorList>
            <person name="Li M.H."/>
            <person name="Liu K.W."/>
            <person name="Li Z."/>
            <person name="Lu H.C."/>
            <person name="Ye Q.L."/>
            <person name="Zhang D."/>
            <person name="Wang J.Y."/>
            <person name="Li Y.F."/>
            <person name="Zhong Z.M."/>
            <person name="Liu X."/>
            <person name="Yu X."/>
            <person name="Liu D.K."/>
            <person name="Tu X.D."/>
            <person name="Liu B."/>
            <person name="Hao Y."/>
            <person name="Liao X.Y."/>
            <person name="Jiang Y.T."/>
            <person name="Sun W.H."/>
            <person name="Chen J."/>
            <person name="Chen Y.Q."/>
            <person name="Ai Y."/>
            <person name="Zhai J.W."/>
            <person name="Wu S.S."/>
            <person name="Zhou Z."/>
            <person name="Hsiao Y.Y."/>
            <person name="Wu W.L."/>
            <person name="Chen Y.Y."/>
            <person name="Lin Y.F."/>
            <person name="Hsu J.L."/>
            <person name="Li C.Y."/>
            <person name="Wang Z.W."/>
            <person name="Zhao X."/>
            <person name="Zhong W.Y."/>
            <person name="Ma X.K."/>
            <person name="Ma L."/>
            <person name="Huang J."/>
            <person name="Chen G.Z."/>
            <person name="Huang M.Z."/>
            <person name="Huang L."/>
            <person name="Peng D.H."/>
            <person name="Luo Y.B."/>
            <person name="Zou S.Q."/>
            <person name="Chen S.P."/>
            <person name="Lan S."/>
            <person name="Tsai W.C."/>
            <person name="Van de Peer Y."/>
            <person name="Liu Z.J."/>
        </authorList>
    </citation>
    <scope>NUCLEOTIDE SEQUENCE [LARGE SCALE GENOMIC DNA]</scope>
    <source>
        <strain evidence="8">Lor288</strain>
    </source>
</reference>
<feature type="domain" description="Enolase N-terminal" evidence="7">
    <location>
        <begin position="47"/>
        <end position="176"/>
    </location>
</feature>
<comment type="similarity">
    <text evidence="2">Belongs to the enolase family.</text>
</comment>
<proteinExistence type="inferred from homology"/>
<evidence type="ECO:0000256" key="5">
    <source>
        <dbReference type="ARBA" id="ARBA00023239"/>
    </source>
</evidence>
<dbReference type="InterPro" id="IPR029017">
    <property type="entry name" value="Enolase-like_N"/>
</dbReference>
<dbReference type="SUPFAM" id="SSF54826">
    <property type="entry name" value="Enolase N-terminal domain-like"/>
    <property type="match status" value="1"/>
</dbReference>
<dbReference type="InterPro" id="IPR020811">
    <property type="entry name" value="Enolase_N"/>
</dbReference>